<accession>A0A1E3AYI9</accession>
<dbReference type="RefSeq" id="WP_069156138.1">
    <property type="nucleotide sequence ID" value="NZ_DBFYTC010000152.1"/>
</dbReference>
<dbReference type="EMBL" id="MCGI01000001">
    <property type="protein sequence ID" value="ODM13581.1"/>
    <property type="molecule type" value="Genomic_DNA"/>
</dbReference>
<protein>
    <submittedName>
        <fullName evidence="1">Uncharacterized protein</fullName>
    </submittedName>
</protein>
<dbReference type="GeneID" id="93299791"/>
<dbReference type="Proteomes" id="UP000095003">
    <property type="component" value="Unassembled WGS sequence"/>
</dbReference>
<proteinExistence type="predicted"/>
<dbReference type="PATRIC" id="fig|1432052.3.peg.1421"/>
<evidence type="ECO:0000313" key="1">
    <source>
        <dbReference type="EMBL" id="ODM13581.1"/>
    </source>
</evidence>
<name>A0A1E3AYI9_9FIRM</name>
<comment type="caution">
    <text evidence="1">The sequence shown here is derived from an EMBL/GenBank/DDBJ whole genome shotgun (WGS) entry which is preliminary data.</text>
</comment>
<evidence type="ECO:0000313" key="2">
    <source>
        <dbReference type="Proteomes" id="UP000095003"/>
    </source>
</evidence>
<organism evidence="1 2">
    <name type="scientific">Eisenbergiella tayi</name>
    <dbReference type="NCBI Taxonomy" id="1432052"/>
    <lineage>
        <taxon>Bacteria</taxon>
        <taxon>Bacillati</taxon>
        <taxon>Bacillota</taxon>
        <taxon>Clostridia</taxon>
        <taxon>Lachnospirales</taxon>
        <taxon>Lachnospiraceae</taxon>
        <taxon>Eisenbergiella</taxon>
    </lineage>
</organism>
<gene>
    <name evidence="1" type="ORF">BEH84_01297</name>
</gene>
<reference evidence="1 2" key="1">
    <citation type="submission" date="2016-07" db="EMBL/GenBank/DDBJ databases">
        <title>Characterization of isolates of Eisenbergiella tayi derived from blood cultures, using whole genome sequencing.</title>
        <authorList>
            <person name="Burdz T."/>
            <person name="Wiebe D."/>
            <person name="Huynh C."/>
            <person name="Bernard K."/>
        </authorList>
    </citation>
    <scope>NUCLEOTIDE SEQUENCE [LARGE SCALE GENOMIC DNA]</scope>
    <source>
        <strain evidence="1 2">NML 120489</strain>
    </source>
</reference>
<sequence length="94" mass="11111">MFGKKKEKEKEKVIRVCLKGEEVYRGTMTDLPLKEEIILSKSDEFFNDPNPCFIHRSAVRVRLIAELEEAVAQENWELWNRYADLPGVDYTEYI</sequence>
<dbReference type="AlphaFoldDB" id="A0A1E3AYI9"/>